<dbReference type="AlphaFoldDB" id="M2U2W1"/>
<keyword evidence="2" id="KW-1185">Reference proteome</keyword>
<accession>M2U2W1</accession>
<name>M2U2W1_9SPHN</name>
<sequence length="71" mass="7699">MRDIDTPSPAPYGINGKTAGIVLDGASYRLRVPSSYKTGDLTMTSNADTPLAEWIDASFESFASCWKAEPR</sequence>
<gene>
    <name evidence="1" type="ORF">C725_2489</name>
</gene>
<proteinExistence type="predicted"/>
<dbReference type="Proteomes" id="UP000011717">
    <property type="component" value="Unassembled WGS sequence"/>
</dbReference>
<evidence type="ECO:0000313" key="2">
    <source>
        <dbReference type="Proteomes" id="UP000011717"/>
    </source>
</evidence>
<organism evidence="1 2">
    <name type="scientific">Pacificimonas flava</name>
    <dbReference type="NCBI Taxonomy" id="1234595"/>
    <lineage>
        <taxon>Bacteria</taxon>
        <taxon>Pseudomonadati</taxon>
        <taxon>Pseudomonadota</taxon>
        <taxon>Alphaproteobacteria</taxon>
        <taxon>Sphingomonadales</taxon>
        <taxon>Sphingosinicellaceae</taxon>
        <taxon>Pacificimonas</taxon>
    </lineage>
</organism>
<protein>
    <submittedName>
        <fullName evidence="1">Uncharacterized protein</fullName>
    </submittedName>
</protein>
<evidence type="ECO:0000313" key="1">
    <source>
        <dbReference type="EMBL" id="EMD82203.1"/>
    </source>
</evidence>
<comment type="caution">
    <text evidence="1">The sequence shown here is derived from an EMBL/GenBank/DDBJ whole genome shotgun (WGS) entry which is preliminary data.</text>
</comment>
<reference evidence="1 2" key="1">
    <citation type="journal article" date="2013" name="Genome Announc.">
        <title>Draft Genome Sequence of Strain JLT2015T, Belonging to the Family Sphingomonadaceae of the Alphaproteobacteria.</title>
        <authorList>
            <person name="Tang K."/>
            <person name="Liu K."/>
            <person name="Li S."/>
            <person name="Jiao N."/>
        </authorList>
    </citation>
    <scope>NUCLEOTIDE SEQUENCE [LARGE SCALE GENOMIC DNA]</scope>
    <source>
        <strain evidence="1 2">JLT2015</strain>
    </source>
</reference>
<dbReference type="EMBL" id="AMRV01000009">
    <property type="protein sequence ID" value="EMD82203.1"/>
    <property type="molecule type" value="Genomic_DNA"/>
</dbReference>